<keyword evidence="4" id="KW-1185">Reference proteome</keyword>
<organism evidence="3 4">
    <name type="scientific">Planomonospora venezuelensis</name>
    <dbReference type="NCBI Taxonomy" id="1999"/>
    <lineage>
        <taxon>Bacteria</taxon>
        <taxon>Bacillati</taxon>
        <taxon>Actinomycetota</taxon>
        <taxon>Actinomycetes</taxon>
        <taxon>Streptosporangiales</taxon>
        <taxon>Streptosporangiaceae</taxon>
        <taxon>Planomonospora</taxon>
    </lineage>
</organism>
<dbReference type="InterPro" id="IPR050708">
    <property type="entry name" value="T6SS_VgrG/RHS"/>
</dbReference>
<evidence type="ECO:0000313" key="4">
    <source>
        <dbReference type="Proteomes" id="UP000562352"/>
    </source>
</evidence>
<protein>
    <submittedName>
        <fullName evidence="3">RHS repeat-associated protein</fullName>
    </submittedName>
</protein>
<name>A0A841DBQ3_PLAVE</name>
<comment type="caution">
    <text evidence="3">The sequence shown here is derived from an EMBL/GenBank/DDBJ whole genome shotgun (WGS) entry which is preliminary data.</text>
</comment>
<dbReference type="InterPro" id="IPR022385">
    <property type="entry name" value="Rhs_assc_core"/>
</dbReference>
<dbReference type="Gene3D" id="2.180.10.10">
    <property type="entry name" value="RHS repeat-associated core"/>
    <property type="match status" value="1"/>
</dbReference>
<dbReference type="InterPro" id="IPR056823">
    <property type="entry name" value="TEN-like_YD-shell"/>
</dbReference>
<reference evidence="3 4" key="1">
    <citation type="submission" date="2020-08" db="EMBL/GenBank/DDBJ databases">
        <title>Genomic Encyclopedia of Type Strains, Phase III (KMG-III): the genomes of soil and plant-associated and newly described type strains.</title>
        <authorList>
            <person name="Whitman W."/>
        </authorList>
    </citation>
    <scope>NUCLEOTIDE SEQUENCE [LARGE SCALE GENOMIC DNA]</scope>
    <source>
        <strain evidence="3 4">CECT 3303</strain>
    </source>
</reference>
<accession>A0A841DBQ3</accession>
<proteinExistence type="predicted"/>
<sequence length="522" mass="56918">MTSRTKGTSQQRFTYSGLSNDISVIADGSGAIQAKYGRDVAGGLLSMHEGGSLALAVMNDLHGDVVATFTGTALVDSTAYDPFGRITHTSGTKRSLGYQGEYTDPDSGKVNMHARWYQPGTGAFTSRDDWTLTPDPSAQANRYTYANASPLTGIDPTGHETINPINDGTQGYICGVDGICSETFVHAQWWSAYVTSPGYDYYNGPGFSDEEIGRLGGKYMSNGRLVPKKTDNQVIDFWLASKEAQNDFMSKYTPTLSNKSLSIMWAVTAAYHNQYVEVVEGVCVKIGDGGVCGYSATIKSANDGRSAMHRAADEFARQWARVKGPVWSDDIAELYIKFKLGGANEKAEKLVQSFKRAWVHAYRDVIKGAAAYFGVPALILAGVAFEELGGDPNWFDTAKRTAKEALGFFWNKRDLTTSFGNISMQIGVAAETLGYDKSKLSKNEADAIVKSLQNPASNIFIAAKRLADINAHWNRTSTPSGWTSQRARVVARDWNGSGPDAENYADRVMRNQWLVGWLISEG</sequence>
<dbReference type="PANTHER" id="PTHR32305:SF15">
    <property type="entry name" value="PROTEIN RHSA-RELATED"/>
    <property type="match status" value="1"/>
</dbReference>
<dbReference type="NCBIfam" id="TIGR03696">
    <property type="entry name" value="Rhs_assc_core"/>
    <property type="match status" value="1"/>
</dbReference>
<gene>
    <name evidence="3" type="ORF">FHS22_005488</name>
</gene>
<feature type="domain" description="Teneurin-like YD-shell" evidence="2">
    <location>
        <begin position="4"/>
        <end position="150"/>
    </location>
</feature>
<evidence type="ECO:0000259" key="2">
    <source>
        <dbReference type="Pfam" id="PF25023"/>
    </source>
</evidence>
<dbReference type="RefSeq" id="WP_260408334.1">
    <property type="nucleotide sequence ID" value="NZ_BAAAWZ010000001.1"/>
</dbReference>
<keyword evidence="1" id="KW-0677">Repeat</keyword>
<dbReference type="EMBL" id="JACHJJ010000022">
    <property type="protein sequence ID" value="MBB5966197.1"/>
    <property type="molecule type" value="Genomic_DNA"/>
</dbReference>
<dbReference type="Pfam" id="PF25023">
    <property type="entry name" value="TEN_YD-shell"/>
    <property type="match status" value="1"/>
</dbReference>
<dbReference type="PANTHER" id="PTHR32305">
    <property type="match status" value="1"/>
</dbReference>
<evidence type="ECO:0000256" key="1">
    <source>
        <dbReference type="ARBA" id="ARBA00022737"/>
    </source>
</evidence>
<dbReference type="AlphaFoldDB" id="A0A841DBQ3"/>
<dbReference type="Proteomes" id="UP000562352">
    <property type="component" value="Unassembled WGS sequence"/>
</dbReference>
<evidence type="ECO:0000313" key="3">
    <source>
        <dbReference type="EMBL" id="MBB5966197.1"/>
    </source>
</evidence>